<feature type="domain" description="DUF4369" evidence="1">
    <location>
        <begin position="25"/>
        <end position="119"/>
    </location>
</feature>
<evidence type="ECO:0000313" key="2">
    <source>
        <dbReference type="EMBL" id="MBM6735449.1"/>
    </source>
</evidence>
<protein>
    <submittedName>
        <fullName evidence="2">DUF4369 domain-containing protein</fullName>
    </submittedName>
</protein>
<dbReference type="Pfam" id="PF14289">
    <property type="entry name" value="DUF4369"/>
    <property type="match status" value="1"/>
</dbReference>
<comment type="caution">
    <text evidence="2">The sequence shown here is derived from an EMBL/GenBank/DDBJ whole genome shotgun (WGS) entry which is preliminary data.</text>
</comment>
<dbReference type="InterPro" id="IPR025380">
    <property type="entry name" value="DUF4369"/>
</dbReference>
<dbReference type="Proteomes" id="UP000766986">
    <property type="component" value="Unassembled WGS sequence"/>
</dbReference>
<organism evidence="2 3">
    <name type="scientific">Mediterranea massiliensis</name>
    <dbReference type="NCBI Taxonomy" id="1841865"/>
    <lineage>
        <taxon>Bacteria</taxon>
        <taxon>Pseudomonadati</taxon>
        <taxon>Bacteroidota</taxon>
        <taxon>Bacteroidia</taxon>
        <taxon>Bacteroidales</taxon>
        <taxon>Bacteroidaceae</taxon>
        <taxon>Mediterranea</taxon>
    </lineage>
</organism>
<name>A0ABS2E1F2_9BACT</name>
<reference evidence="2 3" key="1">
    <citation type="journal article" date="2021" name="Sci. Rep.">
        <title>The distribution of antibiotic resistance genes in chicken gut microbiota commensals.</title>
        <authorList>
            <person name="Juricova H."/>
            <person name="Matiasovicova J."/>
            <person name="Kubasova T."/>
            <person name="Cejkova D."/>
            <person name="Rychlik I."/>
        </authorList>
    </citation>
    <scope>NUCLEOTIDE SEQUENCE [LARGE SCALE GENOMIC DNA]</scope>
    <source>
        <strain evidence="2 3">An772</strain>
    </source>
</reference>
<dbReference type="EMBL" id="JACLYZ010000019">
    <property type="protein sequence ID" value="MBM6735449.1"/>
    <property type="molecule type" value="Genomic_DNA"/>
</dbReference>
<evidence type="ECO:0000259" key="1">
    <source>
        <dbReference type="Pfam" id="PF14289"/>
    </source>
</evidence>
<gene>
    <name evidence="2" type="ORF">H7U35_09480</name>
</gene>
<accession>A0ABS2E1F2</accession>
<dbReference type="PROSITE" id="PS51257">
    <property type="entry name" value="PROKAR_LIPOPROTEIN"/>
    <property type="match status" value="1"/>
</dbReference>
<sequence>MKYFFLSAACAAFLLSGCSSTPKGYVVEGKVTNPKLNGRMVYMQDALDPAIRMDSVKVENGKFRFEGVQAVPEVRELMVQENDSDMFPVTLPFVLENGRIEVDLGDRVYTGNTKLNDEMMDLLMSFDRFYERDFSNQSKEQIEAAFSDLLMAEIVKHSNSVVGKYLYKGYKHKLSEKQQADARQTLGIKE</sequence>
<evidence type="ECO:0000313" key="3">
    <source>
        <dbReference type="Proteomes" id="UP000766986"/>
    </source>
</evidence>
<proteinExistence type="predicted"/>
<keyword evidence="3" id="KW-1185">Reference proteome</keyword>